<evidence type="ECO:0000313" key="2">
    <source>
        <dbReference type="EMBL" id="GBN34760.1"/>
    </source>
</evidence>
<evidence type="ECO:0000256" key="1">
    <source>
        <dbReference type="SAM" id="Phobius"/>
    </source>
</evidence>
<comment type="caution">
    <text evidence="2">The sequence shown here is derived from an EMBL/GenBank/DDBJ whole genome shotgun (WGS) entry which is preliminary data.</text>
</comment>
<reference evidence="2 3" key="1">
    <citation type="journal article" date="2019" name="Sci. Rep.">
        <title>Orb-weaving spider Araneus ventricosus genome elucidates the spidroin gene catalogue.</title>
        <authorList>
            <person name="Kono N."/>
            <person name="Nakamura H."/>
            <person name="Ohtoshi R."/>
            <person name="Moran D.A.P."/>
            <person name="Shinohara A."/>
            <person name="Yoshida Y."/>
            <person name="Fujiwara M."/>
            <person name="Mori M."/>
            <person name="Tomita M."/>
            <person name="Arakawa K."/>
        </authorList>
    </citation>
    <scope>NUCLEOTIDE SEQUENCE [LARGE SCALE GENOMIC DNA]</scope>
</reference>
<feature type="transmembrane region" description="Helical" evidence="1">
    <location>
        <begin position="22"/>
        <end position="40"/>
    </location>
</feature>
<proteinExistence type="predicted"/>
<protein>
    <submittedName>
        <fullName evidence="2">Uncharacterized protein</fullName>
    </submittedName>
</protein>
<keyword evidence="1" id="KW-1133">Transmembrane helix</keyword>
<keyword evidence="1" id="KW-0472">Membrane</keyword>
<accession>A0A4Y2N7Y7</accession>
<dbReference type="AlphaFoldDB" id="A0A4Y2N7Y7"/>
<keyword evidence="1" id="KW-0812">Transmembrane</keyword>
<organism evidence="2 3">
    <name type="scientific">Araneus ventricosus</name>
    <name type="common">Orbweaver spider</name>
    <name type="synonym">Epeira ventricosa</name>
    <dbReference type="NCBI Taxonomy" id="182803"/>
    <lineage>
        <taxon>Eukaryota</taxon>
        <taxon>Metazoa</taxon>
        <taxon>Ecdysozoa</taxon>
        <taxon>Arthropoda</taxon>
        <taxon>Chelicerata</taxon>
        <taxon>Arachnida</taxon>
        <taxon>Araneae</taxon>
        <taxon>Araneomorphae</taxon>
        <taxon>Entelegynae</taxon>
        <taxon>Araneoidea</taxon>
        <taxon>Araneidae</taxon>
        <taxon>Araneus</taxon>
    </lineage>
</organism>
<name>A0A4Y2N7Y7_ARAVE</name>
<sequence>MAKGNQSTCFGNFVLLRKMRPSLWLGIFVLVCCTLFIAESKSLGFTDASKQRKIIRFKREIFGFQISDIIASLIKAFVDSILDAIPVIG</sequence>
<gene>
    <name evidence="2" type="ORF">AVEN_222058_1</name>
</gene>
<dbReference type="EMBL" id="BGPR01008587">
    <property type="protein sequence ID" value="GBN34760.1"/>
    <property type="molecule type" value="Genomic_DNA"/>
</dbReference>
<keyword evidence="3" id="KW-1185">Reference proteome</keyword>
<evidence type="ECO:0000313" key="3">
    <source>
        <dbReference type="Proteomes" id="UP000499080"/>
    </source>
</evidence>
<dbReference type="Proteomes" id="UP000499080">
    <property type="component" value="Unassembled WGS sequence"/>
</dbReference>
<dbReference type="OrthoDB" id="10362322at2759"/>